<reference evidence="3" key="1">
    <citation type="submission" date="2016-10" db="EMBL/GenBank/DDBJ databases">
        <authorList>
            <person name="Varghese N."/>
            <person name="Submissions S."/>
        </authorList>
    </citation>
    <scope>NUCLEOTIDE SEQUENCE [LARGE SCALE GENOMIC DNA]</scope>
    <source>
        <strain evidence="3">DSM 4771</strain>
    </source>
</reference>
<dbReference type="CDD" id="cd00093">
    <property type="entry name" value="HTH_XRE"/>
    <property type="match status" value="1"/>
</dbReference>
<dbReference type="RefSeq" id="WP_093193155.1">
    <property type="nucleotide sequence ID" value="NZ_FNEV01000003.1"/>
</dbReference>
<dbReference type="STRING" id="86666.SAMN04490247_1404"/>
<dbReference type="OrthoDB" id="9814553at2"/>
<organism evidence="2 3">
    <name type="scientific">Salimicrobium halophilum</name>
    <dbReference type="NCBI Taxonomy" id="86666"/>
    <lineage>
        <taxon>Bacteria</taxon>
        <taxon>Bacillati</taxon>
        <taxon>Bacillota</taxon>
        <taxon>Bacilli</taxon>
        <taxon>Bacillales</taxon>
        <taxon>Bacillaceae</taxon>
        <taxon>Salimicrobium</taxon>
    </lineage>
</organism>
<feature type="domain" description="HTH cro/C1-type" evidence="1">
    <location>
        <begin position="14"/>
        <end position="68"/>
    </location>
</feature>
<dbReference type="EMBL" id="FNEV01000003">
    <property type="protein sequence ID" value="SDJ27390.1"/>
    <property type="molecule type" value="Genomic_DNA"/>
</dbReference>
<dbReference type="Pfam" id="PF01381">
    <property type="entry name" value="HTH_3"/>
    <property type="match status" value="1"/>
</dbReference>
<evidence type="ECO:0000313" key="2">
    <source>
        <dbReference type="EMBL" id="SDJ27390.1"/>
    </source>
</evidence>
<keyword evidence="2" id="KW-0238">DNA-binding</keyword>
<dbReference type="Gene3D" id="1.10.260.40">
    <property type="entry name" value="lambda repressor-like DNA-binding domains"/>
    <property type="match status" value="1"/>
</dbReference>
<keyword evidence="3" id="KW-1185">Reference proteome</keyword>
<dbReference type="SUPFAM" id="SSF47413">
    <property type="entry name" value="lambda repressor-like DNA-binding domains"/>
    <property type="match status" value="1"/>
</dbReference>
<name>A0A1G8SFC9_9BACI</name>
<dbReference type="GO" id="GO:0003677">
    <property type="term" value="F:DNA binding"/>
    <property type="evidence" value="ECO:0007669"/>
    <property type="project" value="UniProtKB-KW"/>
</dbReference>
<dbReference type="AlphaFoldDB" id="A0A1G8SFC9"/>
<dbReference type="SMART" id="SM00530">
    <property type="entry name" value="HTH_XRE"/>
    <property type="match status" value="1"/>
</dbReference>
<proteinExistence type="predicted"/>
<protein>
    <submittedName>
        <fullName evidence="2">DNA-binding transcriptional regulator, XRE-family HTH domain</fullName>
    </submittedName>
</protein>
<dbReference type="PROSITE" id="PS50943">
    <property type="entry name" value="HTH_CROC1"/>
    <property type="match status" value="1"/>
</dbReference>
<evidence type="ECO:0000259" key="1">
    <source>
        <dbReference type="PROSITE" id="PS50943"/>
    </source>
</evidence>
<dbReference type="InterPro" id="IPR010982">
    <property type="entry name" value="Lambda_DNA-bd_dom_sf"/>
</dbReference>
<dbReference type="InterPro" id="IPR001387">
    <property type="entry name" value="Cro/C1-type_HTH"/>
</dbReference>
<dbReference type="Proteomes" id="UP000199225">
    <property type="component" value="Unassembled WGS sequence"/>
</dbReference>
<evidence type="ECO:0000313" key="3">
    <source>
        <dbReference type="Proteomes" id="UP000199225"/>
    </source>
</evidence>
<gene>
    <name evidence="2" type="ORF">SAMN04490247_1404</name>
</gene>
<sequence>MEYPDALLIIRHNIYILRLEKRWSQEKLAFAADIFRSYTGSIERGETGPNTFVYFKIVKALEVNLETIMKGT</sequence>
<accession>A0A1G8SFC9</accession>